<keyword evidence="4" id="KW-1185">Reference proteome</keyword>
<feature type="transmembrane region" description="Helical" evidence="1">
    <location>
        <begin position="140"/>
        <end position="159"/>
    </location>
</feature>
<reference evidence="2 4" key="1">
    <citation type="submission" date="2020-01" db="EMBL/GenBank/DDBJ databases">
        <title>the WGS Modestobacter muralis CPCC 204518.</title>
        <authorList>
            <person name="Jiang Z."/>
        </authorList>
    </citation>
    <scope>NUCLEOTIDE SEQUENCE [LARGE SCALE GENOMIC DNA]</scope>
    <source>
        <strain evidence="2 4">DSM 100205</strain>
    </source>
</reference>
<feature type="transmembrane region" description="Helical" evidence="1">
    <location>
        <begin position="91"/>
        <end position="119"/>
    </location>
</feature>
<gene>
    <name evidence="3" type="ORF">G3R41_06575</name>
    <name evidence="2" type="ORF">GCU67_06575</name>
</gene>
<dbReference type="Proteomes" id="UP000468828">
    <property type="component" value="Unassembled WGS sequence"/>
</dbReference>
<name>A0A6P0H773_9ACTN</name>
<organism evidence="3 5">
    <name type="scientific">Modestobacter muralis</name>
    <dbReference type="NCBI Taxonomy" id="1608614"/>
    <lineage>
        <taxon>Bacteria</taxon>
        <taxon>Bacillati</taxon>
        <taxon>Actinomycetota</taxon>
        <taxon>Actinomycetes</taxon>
        <taxon>Geodermatophilales</taxon>
        <taxon>Geodermatophilaceae</taxon>
        <taxon>Modestobacter</taxon>
    </lineage>
</organism>
<keyword evidence="1" id="KW-0812">Transmembrane</keyword>
<proteinExistence type="predicted"/>
<evidence type="ECO:0000256" key="1">
    <source>
        <dbReference type="SAM" id="Phobius"/>
    </source>
</evidence>
<keyword evidence="1" id="KW-1133">Transmembrane helix</keyword>
<dbReference type="EMBL" id="JAAGWB010000013">
    <property type="protein sequence ID" value="NEN50606.1"/>
    <property type="molecule type" value="Genomic_DNA"/>
</dbReference>
<accession>A0A6P0H773</accession>
<feature type="transmembrane region" description="Helical" evidence="1">
    <location>
        <begin position="36"/>
        <end position="52"/>
    </location>
</feature>
<feature type="transmembrane region" description="Helical" evidence="1">
    <location>
        <begin position="165"/>
        <end position="183"/>
    </location>
</feature>
<dbReference type="Proteomes" id="UP000471152">
    <property type="component" value="Unassembled WGS sequence"/>
</dbReference>
<sequence>MHLALELLVLAFGSASYVVGARDILVRGYAPSVFSRVVWLLLAGVSLAGVVGSGSGSGAVLLAGVFLAGNAVICLLSLWKGTRGIGRLEHVCLAILVVSVVVWLVFDAPLVSLVISLLAHLVGGVPTYRRAWRRPASESAGFWSLFLLASVFSLLATLGEPAQSLVFPLYFVLFDGGMTALALRRQQ</sequence>
<dbReference type="AlphaFoldDB" id="A0A6P0H773"/>
<evidence type="ECO:0000313" key="3">
    <source>
        <dbReference type="EMBL" id="NEN50606.1"/>
    </source>
</evidence>
<feature type="transmembrane region" description="Helical" evidence="1">
    <location>
        <begin position="59"/>
        <end position="79"/>
    </location>
</feature>
<evidence type="ECO:0000313" key="5">
    <source>
        <dbReference type="Proteomes" id="UP000471152"/>
    </source>
</evidence>
<dbReference type="RefSeq" id="WP_163610233.1">
    <property type="nucleotide sequence ID" value="NZ_JAAGWB010000013.1"/>
</dbReference>
<evidence type="ECO:0000313" key="4">
    <source>
        <dbReference type="Proteomes" id="UP000468828"/>
    </source>
</evidence>
<comment type="caution">
    <text evidence="3">The sequence shown here is derived from an EMBL/GenBank/DDBJ whole genome shotgun (WGS) entry which is preliminary data.</text>
</comment>
<dbReference type="EMBL" id="JAAGWH010000013">
    <property type="protein sequence ID" value="NEK93839.1"/>
    <property type="molecule type" value="Genomic_DNA"/>
</dbReference>
<keyword evidence="1" id="KW-0472">Membrane</keyword>
<protein>
    <submittedName>
        <fullName evidence="3">Uncharacterized protein</fullName>
    </submittedName>
</protein>
<evidence type="ECO:0000313" key="2">
    <source>
        <dbReference type="EMBL" id="NEK93839.1"/>
    </source>
</evidence>
<reference evidence="3 5" key="2">
    <citation type="submission" date="2020-02" db="EMBL/GenBank/DDBJ databases">
        <title>The WGS of Modestobacter muralis DSM 100205.</title>
        <authorList>
            <person name="Jiang Z."/>
        </authorList>
    </citation>
    <scope>NUCLEOTIDE SEQUENCE [LARGE SCALE GENOMIC DNA]</scope>
    <source>
        <strain evidence="3 5">DSM 100205</strain>
    </source>
</reference>